<name>A0A226DU53_FOLCA</name>
<protein>
    <recommendedName>
        <fullName evidence="3">C2 domain-containing protein</fullName>
    </recommendedName>
</protein>
<dbReference type="CDD" id="cd00030">
    <property type="entry name" value="C2"/>
    <property type="match status" value="1"/>
</dbReference>
<accession>A0A226DU53</accession>
<evidence type="ECO:0000313" key="5">
    <source>
        <dbReference type="Proteomes" id="UP000198287"/>
    </source>
</evidence>
<feature type="signal peptide" evidence="2">
    <location>
        <begin position="1"/>
        <end position="19"/>
    </location>
</feature>
<proteinExistence type="predicted"/>
<comment type="caution">
    <text evidence="4">The sequence shown here is derived from an EMBL/GenBank/DDBJ whole genome shotgun (WGS) entry which is preliminary data.</text>
</comment>
<evidence type="ECO:0000256" key="2">
    <source>
        <dbReference type="SAM" id="SignalP"/>
    </source>
</evidence>
<dbReference type="InterPro" id="IPR035892">
    <property type="entry name" value="C2_domain_sf"/>
</dbReference>
<gene>
    <name evidence="4" type="ORF">Fcan01_16624</name>
</gene>
<dbReference type="SUPFAM" id="SSF49562">
    <property type="entry name" value="C2 domain (Calcium/lipid-binding domain, CaLB)"/>
    <property type="match status" value="1"/>
</dbReference>
<evidence type="ECO:0000256" key="1">
    <source>
        <dbReference type="SAM" id="MobiDB-lite"/>
    </source>
</evidence>
<dbReference type="Pfam" id="PF00168">
    <property type="entry name" value="C2"/>
    <property type="match status" value="1"/>
</dbReference>
<evidence type="ECO:0000259" key="3">
    <source>
        <dbReference type="Pfam" id="PF00168"/>
    </source>
</evidence>
<dbReference type="AlphaFoldDB" id="A0A226DU53"/>
<dbReference type="EMBL" id="LNIX01000011">
    <property type="protein sequence ID" value="OXA48538.1"/>
    <property type="molecule type" value="Genomic_DNA"/>
</dbReference>
<keyword evidence="5" id="KW-1185">Reference proteome</keyword>
<sequence>MKIILICTIFTLLIFGSDATENPDMNVTEVQVFIVYAYNLPDRDDGNDINDPFLQIKDSAGREVFRSPTQDNVQLPVFDPVSFNVFSSEVYNIEVRDNDVGPDDSLGSVAVPGRNLVGGLHRLSNPVGGSVEFLWKYPTQQPPTTTTTTTTTTPRTTITTTTTTTTQRTTTTPTTTTPRTTTWGRPSPPGPCSGDRCNGHGRIKGSLGALGSINVALALFARIVITL</sequence>
<reference evidence="4 5" key="1">
    <citation type="submission" date="2015-12" db="EMBL/GenBank/DDBJ databases">
        <title>The genome of Folsomia candida.</title>
        <authorList>
            <person name="Faddeeva A."/>
            <person name="Derks M.F."/>
            <person name="Anvar Y."/>
            <person name="Smit S."/>
            <person name="Van Straalen N."/>
            <person name="Roelofs D."/>
        </authorList>
    </citation>
    <scope>NUCLEOTIDE SEQUENCE [LARGE SCALE GENOMIC DNA]</scope>
    <source>
        <strain evidence="4 5">VU population</strain>
        <tissue evidence="4">Whole body</tissue>
    </source>
</reference>
<feature type="domain" description="C2" evidence="3">
    <location>
        <begin position="30"/>
        <end position="116"/>
    </location>
</feature>
<keyword evidence="2" id="KW-0732">Signal</keyword>
<evidence type="ECO:0000313" key="4">
    <source>
        <dbReference type="EMBL" id="OXA48538.1"/>
    </source>
</evidence>
<dbReference type="InterPro" id="IPR000008">
    <property type="entry name" value="C2_dom"/>
</dbReference>
<dbReference type="Proteomes" id="UP000198287">
    <property type="component" value="Unassembled WGS sequence"/>
</dbReference>
<organism evidence="4 5">
    <name type="scientific">Folsomia candida</name>
    <name type="common">Springtail</name>
    <dbReference type="NCBI Taxonomy" id="158441"/>
    <lineage>
        <taxon>Eukaryota</taxon>
        <taxon>Metazoa</taxon>
        <taxon>Ecdysozoa</taxon>
        <taxon>Arthropoda</taxon>
        <taxon>Hexapoda</taxon>
        <taxon>Collembola</taxon>
        <taxon>Entomobryomorpha</taxon>
        <taxon>Isotomoidea</taxon>
        <taxon>Isotomidae</taxon>
        <taxon>Proisotominae</taxon>
        <taxon>Folsomia</taxon>
    </lineage>
</organism>
<feature type="compositionally biased region" description="Low complexity" evidence="1">
    <location>
        <begin position="138"/>
        <end position="182"/>
    </location>
</feature>
<feature type="chain" id="PRO_5013257210" description="C2 domain-containing protein" evidence="2">
    <location>
        <begin position="20"/>
        <end position="227"/>
    </location>
</feature>
<dbReference type="Gene3D" id="2.60.40.150">
    <property type="entry name" value="C2 domain"/>
    <property type="match status" value="1"/>
</dbReference>
<feature type="region of interest" description="Disordered" evidence="1">
    <location>
        <begin position="138"/>
        <end position="192"/>
    </location>
</feature>